<keyword evidence="3" id="KW-1185">Reference proteome</keyword>
<evidence type="ECO:0000313" key="2">
    <source>
        <dbReference type="EMBL" id="CAF4210077.1"/>
    </source>
</evidence>
<name>A0A820BQV2_9BILA</name>
<dbReference type="PANTHER" id="PTHR10492">
    <property type="match status" value="1"/>
</dbReference>
<organism evidence="2 3">
    <name type="scientific">Rotaria magnacalcarata</name>
    <dbReference type="NCBI Taxonomy" id="392030"/>
    <lineage>
        <taxon>Eukaryota</taxon>
        <taxon>Metazoa</taxon>
        <taxon>Spiralia</taxon>
        <taxon>Gnathifera</taxon>
        <taxon>Rotifera</taxon>
        <taxon>Eurotatoria</taxon>
        <taxon>Bdelloidea</taxon>
        <taxon>Philodinida</taxon>
        <taxon>Philodinidae</taxon>
        <taxon>Rotaria</taxon>
    </lineage>
</organism>
<dbReference type="InterPro" id="IPR049163">
    <property type="entry name" value="Pif1-like_2B_dom"/>
</dbReference>
<protein>
    <recommendedName>
        <fullName evidence="1">DNA helicase Pif1-like 2B domain-containing protein</fullName>
    </recommendedName>
</protein>
<dbReference type="EMBL" id="CAJOBG010007205">
    <property type="protein sequence ID" value="CAF4210077.1"/>
    <property type="molecule type" value="Genomic_DNA"/>
</dbReference>
<evidence type="ECO:0000313" key="3">
    <source>
        <dbReference type="Proteomes" id="UP000663866"/>
    </source>
</evidence>
<sequence length="373" mass="41979">YKDHKWLCERAILAPKNVNVNAINLQIQQQLPGEAISYKSIDTVKDIDMVVQYPTEFLNSLEPSGMPPHNLRLKIGSSIMLLRNLDAPRLCNGTRLCVKTLMPHVIEATIMTGCAKGEDVFIPKIPLLPSDIPFEFTRLQFPVRLAFAMSINKAQGQSLKVAGVNLETSCFSHGQLYVACSRLSPKDFYLAVTKPKCQIKTYKASKYITGDKLLVHEDFIDRVKPLENLAKDCKVILYIKGSYYQLPNPAQQVLVSEADIAIGHGFQFELRDEKNALLCNKICLSNNPMSIPAAQCFLQGAISRGLTWSRFNANVLSDGTYAANTAGYQTLKTDIQTRCKDEKLKRELIRALRKMYEEDDEEEQAKAEVEKKK</sequence>
<dbReference type="InterPro" id="IPR027417">
    <property type="entry name" value="P-loop_NTPase"/>
</dbReference>
<feature type="non-terminal residue" evidence="2">
    <location>
        <position position="1"/>
    </location>
</feature>
<evidence type="ECO:0000259" key="1">
    <source>
        <dbReference type="Pfam" id="PF21530"/>
    </source>
</evidence>
<dbReference type="AlphaFoldDB" id="A0A820BQV2"/>
<dbReference type="SUPFAM" id="SSF52540">
    <property type="entry name" value="P-loop containing nucleoside triphosphate hydrolases"/>
    <property type="match status" value="1"/>
</dbReference>
<dbReference type="Pfam" id="PF21530">
    <property type="entry name" value="Pif1_2B_dom"/>
    <property type="match status" value="1"/>
</dbReference>
<accession>A0A820BQV2</accession>
<feature type="domain" description="DNA helicase Pif1-like 2B" evidence="1">
    <location>
        <begin position="56"/>
        <end position="100"/>
    </location>
</feature>
<comment type="caution">
    <text evidence="2">The sequence shown here is derived from an EMBL/GenBank/DDBJ whole genome shotgun (WGS) entry which is preliminary data.</text>
</comment>
<reference evidence="2" key="1">
    <citation type="submission" date="2021-02" db="EMBL/GenBank/DDBJ databases">
        <authorList>
            <person name="Nowell W R."/>
        </authorList>
    </citation>
    <scope>NUCLEOTIDE SEQUENCE</scope>
</reference>
<dbReference type="Proteomes" id="UP000663866">
    <property type="component" value="Unassembled WGS sequence"/>
</dbReference>
<gene>
    <name evidence="2" type="ORF">OVN521_LOCUS26857</name>
</gene>
<proteinExistence type="predicted"/>
<dbReference type="PANTHER" id="PTHR10492:SF57">
    <property type="entry name" value="ATP-DEPENDENT DNA HELICASE"/>
    <property type="match status" value="1"/>
</dbReference>